<dbReference type="CDD" id="cd00038">
    <property type="entry name" value="CAP_ED"/>
    <property type="match status" value="1"/>
</dbReference>
<gene>
    <name evidence="3" type="ORF">D3M59_08850</name>
</gene>
<feature type="transmembrane region" description="Helical" evidence="1">
    <location>
        <begin position="48"/>
        <end position="69"/>
    </location>
</feature>
<keyword evidence="4" id="KW-1185">Reference proteome</keyword>
<sequence length="219" mass="23148">MTVMLFLYIVIFIAALASLLGRSRLSSHLMIGLAGAFGLAYGLEAHGMMGGIVPLIILVVAAVQVASVLGADRAARFSKDEEAMLYGPLEGLGRAQARRLLDQGYWIDGRPGDVLTREGQHATQLFYLVTGEAEVRAHGHLVGRVGAGQLIGEATVLGDAPATATVTLTAPSRFWCAQGQALNAYLAANPDARHALEHGFTISLREKLEAMNRAAAPTS</sequence>
<evidence type="ECO:0000259" key="2">
    <source>
        <dbReference type="PROSITE" id="PS50042"/>
    </source>
</evidence>
<dbReference type="InterPro" id="IPR014710">
    <property type="entry name" value="RmlC-like_jellyroll"/>
</dbReference>
<organism evidence="3 4">
    <name type="scientific">Sphingomonas edaphi</name>
    <dbReference type="NCBI Taxonomy" id="2315689"/>
    <lineage>
        <taxon>Bacteria</taxon>
        <taxon>Pseudomonadati</taxon>
        <taxon>Pseudomonadota</taxon>
        <taxon>Alphaproteobacteria</taxon>
        <taxon>Sphingomonadales</taxon>
        <taxon>Sphingomonadaceae</taxon>
        <taxon>Sphingomonas</taxon>
    </lineage>
</organism>
<reference evidence="3 4" key="1">
    <citation type="submission" date="2018-09" db="EMBL/GenBank/DDBJ databases">
        <title>Sphingomonas sp. DAC4.</title>
        <authorList>
            <person name="Seo T."/>
        </authorList>
    </citation>
    <scope>NUCLEOTIDE SEQUENCE [LARGE SCALE GENOMIC DNA]</scope>
    <source>
        <strain evidence="3 4">DAC4</strain>
    </source>
</reference>
<dbReference type="Proteomes" id="UP000285023">
    <property type="component" value="Unassembled WGS sequence"/>
</dbReference>
<proteinExistence type="predicted"/>
<name>A0A418Q0H7_9SPHN</name>
<keyword evidence="1" id="KW-0472">Membrane</keyword>
<dbReference type="Pfam" id="PF00027">
    <property type="entry name" value="cNMP_binding"/>
    <property type="match status" value="1"/>
</dbReference>
<comment type="caution">
    <text evidence="3">The sequence shown here is derived from an EMBL/GenBank/DDBJ whole genome shotgun (WGS) entry which is preliminary data.</text>
</comment>
<evidence type="ECO:0000313" key="3">
    <source>
        <dbReference type="EMBL" id="RIX29386.1"/>
    </source>
</evidence>
<dbReference type="SMART" id="SM00100">
    <property type="entry name" value="cNMP"/>
    <property type="match status" value="1"/>
</dbReference>
<keyword evidence="1" id="KW-0812">Transmembrane</keyword>
<dbReference type="Gene3D" id="2.60.120.10">
    <property type="entry name" value="Jelly Rolls"/>
    <property type="match status" value="1"/>
</dbReference>
<accession>A0A418Q0H7</accession>
<evidence type="ECO:0000313" key="4">
    <source>
        <dbReference type="Proteomes" id="UP000285023"/>
    </source>
</evidence>
<dbReference type="AlphaFoldDB" id="A0A418Q0H7"/>
<dbReference type="SUPFAM" id="SSF51206">
    <property type="entry name" value="cAMP-binding domain-like"/>
    <property type="match status" value="1"/>
</dbReference>
<keyword evidence="1" id="KW-1133">Transmembrane helix</keyword>
<dbReference type="OrthoDB" id="7446736at2"/>
<dbReference type="InterPro" id="IPR000595">
    <property type="entry name" value="cNMP-bd_dom"/>
</dbReference>
<protein>
    <submittedName>
        <fullName evidence="3">Cyclic nucleotide-binding domain-containing protein</fullName>
    </submittedName>
</protein>
<evidence type="ECO:0000256" key="1">
    <source>
        <dbReference type="SAM" id="Phobius"/>
    </source>
</evidence>
<dbReference type="EMBL" id="QXTF01000002">
    <property type="protein sequence ID" value="RIX29386.1"/>
    <property type="molecule type" value="Genomic_DNA"/>
</dbReference>
<dbReference type="PROSITE" id="PS50042">
    <property type="entry name" value="CNMP_BINDING_3"/>
    <property type="match status" value="1"/>
</dbReference>
<dbReference type="RefSeq" id="WP_119533275.1">
    <property type="nucleotide sequence ID" value="NZ_QXTF01000002.1"/>
</dbReference>
<dbReference type="InterPro" id="IPR018490">
    <property type="entry name" value="cNMP-bd_dom_sf"/>
</dbReference>
<feature type="domain" description="Cyclic nucleotide-binding" evidence="2">
    <location>
        <begin position="88"/>
        <end position="203"/>
    </location>
</feature>